<dbReference type="RefSeq" id="WP_407030581.1">
    <property type="nucleotide sequence ID" value="NZ_JAQGEF010000005.1"/>
</dbReference>
<dbReference type="Gene3D" id="3.10.20.310">
    <property type="entry name" value="membrane protein fhac"/>
    <property type="match status" value="1"/>
</dbReference>
<evidence type="ECO:0000313" key="2">
    <source>
        <dbReference type="Proteomes" id="UP001210231"/>
    </source>
</evidence>
<name>A0ABT4UHE8_9BACT</name>
<protein>
    <recommendedName>
        <fullName evidence="3">Bacterial surface antigen (D15) domain-containing protein</fullName>
    </recommendedName>
</protein>
<accession>A0ABT4UHE8</accession>
<reference evidence="1 2" key="1">
    <citation type="submission" date="2022-12" db="EMBL/GenBank/DDBJ databases">
        <title>Chitinophagaceae gen. sp. nov., a new member of the family Chitinophagaceae, isolated from soil in a chemical factory.</title>
        <authorList>
            <person name="Ke Z."/>
        </authorList>
    </citation>
    <scope>NUCLEOTIDE SEQUENCE [LARGE SCALE GENOMIC DNA]</scope>
    <source>
        <strain evidence="1 2">LY-5</strain>
    </source>
</reference>
<gene>
    <name evidence="1" type="ORF">O3P16_05500</name>
</gene>
<evidence type="ECO:0000313" key="1">
    <source>
        <dbReference type="EMBL" id="MDA3614253.1"/>
    </source>
</evidence>
<dbReference type="Proteomes" id="UP001210231">
    <property type="component" value="Unassembled WGS sequence"/>
</dbReference>
<organism evidence="1 2">
    <name type="scientific">Polluticaenibacter yanchengensis</name>
    <dbReference type="NCBI Taxonomy" id="3014562"/>
    <lineage>
        <taxon>Bacteria</taxon>
        <taxon>Pseudomonadati</taxon>
        <taxon>Bacteroidota</taxon>
        <taxon>Chitinophagia</taxon>
        <taxon>Chitinophagales</taxon>
        <taxon>Chitinophagaceae</taxon>
        <taxon>Polluticaenibacter</taxon>
    </lineage>
</organism>
<comment type="caution">
    <text evidence="1">The sequence shown here is derived from an EMBL/GenBank/DDBJ whole genome shotgun (WGS) entry which is preliminary data.</text>
</comment>
<evidence type="ECO:0008006" key="3">
    <source>
        <dbReference type="Google" id="ProtNLM"/>
    </source>
</evidence>
<sequence>MSIFVSTLNLKAQQKNDPDTTTRANQNIFNKALRVLDKAPQTMLEADTLQEKDYIPYLSYMGKIIRNINYRQLGFEISFSDTTKRLTYFGTRLLNDLHTDTKTEVIRNNTFIKKGRPLNPYDLAYNERYLRTLEFIQDARILVRPIRNNPDSVDLEIITKDLFTINGGVNNLSTNRIRANISESNLMGLGQKIQFSFLVQSNRTPSFGYEIAYQKNNLFGSFVNARVGYTNINPSLFNFWRNERAVFLKLERPLYAPTSKWVGSLEIGQYYTVPSFYDEPDSLHYNYKYKKIDGWIGYNLRSKKVSKNFKKASHLVGLRFNGNKFSEVPEQKQQPYDIYFDNKTTILAQYVIFRQNYVKTNYIYAFGTTEDVPEGYNVATTFGWQKQADLVRFYSGIDANLYRILPSGCIMQHYVRTGGFLNKGHREDLEFLVGTSLFSKLYLKGRTKYRQYVNIIYTKQIKRKSLHPLYLDNDFGLLNFRTKSVYGHQRITLQSETSMFLHNKFMGFKFAPFFYAAGSLLTPDNEKIGKSNMYIGIGGGIRIRNENLIFRTIEMRATYFPRTVPGNNTFRAGIRMNLRIRFNTEYVKIPDLIQVNSDSDNKIL</sequence>
<keyword evidence="2" id="KW-1185">Reference proteome</keyword>
<proteinExistence type="predicted"/>
<dbReference type="EMBL" id="JAQGEF010000005">
    <property type="protein sequence ID" value="MDA3614253.1"/>
    <property type="molecule type" value="Genomic_DNA"/>
</dbReference>